<sequence>MKRIGIDVGGTNTDAVLIDGEDVVSGIKFPTTSDVMQGVVNAITHVVKDQTSGASPVDAVMIGTTHFTNAVVERARLQRVAAIRIAMPAGASLPPMVDWPEDLRTQVNPLSFMVRGGHEYDGRELVPLARDEIRDAAMKIRDAGIDTVGITALFSPLTAECEVEAAEIVRSIIPSARITLSHTLGRIGLLERENVTLLNAALQSLGQTTIGAFKEALLRAGINAPFYLTQNDGTVVLADVAAANPVYSFASGPTNSMRGAAFLTGLKEAMVIDVGGTTSDIGCLVGGFPREANNVVEVGGVRTLFRMPDLLPMALGGGTIIDPQTRKIGPRSVGYRITEKALVFGGDTLTTTDVAVAAGLVEIGDRDRVKHLDKDLVADLLKRIQVMVEDGVDRMKTSADGVQLIAVGGGAFLIPEELKGASEVLRVEHAGVANALGAAMAQISGEVDQVFSDMSRDNAIAEADRLARQRAEEAGADPGSIVTLDTEDIPIAYLPGDARRVRVRVVGDIASMRPVQRRAS</sequence>
<protein>
    <submittedName>
        <fullName evidence="3">N-methylhydantoinase A/oxoprolinase/acetone carboxylase beta subunit</fullName>
    </submittedName>
</protein>
<dbReference type="SUPFAM" id="SSF53067">
    <property type="entry name" value="Actin-like ATPase domain"/>
    <property type="match status" value="2"/>
</dbReference>
<reference evidence="3 4" key="1">
    <citation type="submission" date="2024-06" db="EMBL/GenBank/DDBJ databases">
        <title>Genomic Encyclopedia of Type Strains, Phase IV (KMG-IV): sequencing the most valuable type-strain genomes for metagenomic binning, comparative biology and taxonomic classification.</title>
        <authorList>
            <person name="Goeker M."/>
        </authorList>
    </citation>
    <scope>NUCLEOTIDE SEQUENCE [LARGE SCALE GENOMIC DNA]</scope>
    <source>
        <strain evidence="3 4">DSM 105042</strain>
    </source>
</reference>
<dbReference type="RefSeq" id="WP_247245796.1">
    <property type="nucleotide sequence ID" value="NZ_JALJRA010000020.1"/>
</dbReference>
<dbReference type="Pfam" id="PF05378">
    <property type="entry name" value="Hydant_A_N"/>
    <property type="match status" value="1"/>
</dbReference>
<dbReference type="Gene3D" id="3.30.420.40">
    <property type="match status" value="1"/>
</dbReference>
<dbReference type="PANTHER" id="PTHR11365:SF10">
    <property type="entry name" value="HYDANTOINASE_OXOPROLINASE"/>
    <property type="match status" value="1"/>
</dbReference>
<proteinExistence type="predicted"/>
<dbReference type="PANTHER" id="PTHR11365">
    <property type="entry name" value="5-OXOPROLINASE RELATED"/>
    <property type="match status" value="1"/>
</dbReference>
<organism evidence="3 4">
    <name type="scientific">Pseudorhizobium tarimense</name>
    <dbReference type="NCBI Taxonomy" id="1079109"/>
    <lineage>
        <taxon>Bacteria</taxon>
        <taxon>Pseudomonadati</taxon>
        <taxon>Pseudomonadota</taxon>
        <taxon>Alphaproteobacteria</taxon>
        <taxon>Hyphomicrobiales</taxon>
        <taxon>Rhizobiaceae</taxon>
        <taxon>Rhizobium/Agrobacterium group</taxon>
        <taxon>Pseudorhizobium</taxon>
    </lineage>
</organism>
<accession>A0ABV2HC26</accession>
<feature type="domain" description="Hydantoinase/oxoprolinase N-terminal" evidence="2">
    <location>
        <begin position="3"/>
        <end position="172"/>
    </location>
</feature>
<dbReference type="InterPro" id="IPR008040">
    <property type="entry name" value="Hydant_A_N"/>
</dbReference>
<feature type="domain" description="Hydantoinase A/oxoprolinase" evidence="1">
    <location>
        <begin position="192"/>
        <end position="364"/>
    </location>
</feature>
<evidence type="ECO:0000313" key="4">
    <source>
        <dbReference type="Proteomes" id="UP001549031"/>
    </source>
</evidence>
<evidence type="ECO:0000313" key="3">
    <source>
        <dbReference type="EMBL" id="MET3588105.1"/>
    </source>
</evidence>
<comment type="caution">
    <text evidence="3">The sequence shown here is derived from an EMBL/GenBank/DDBJ whole genome shotgun (WGS) entry which is preliminary data.</text>
</comment>
<dbReference type="InterPro" id="IPR002821">
    <property type="entry name" value="Hydantoinase_A"/>
</dbReference>
<evidence type="ECO:0000259" key="2">
    <source>
        <dbReference type="Pfam" id="PF05378"/>
    </source>
</evidence>
<dbReference type="InterPro" id="IPR045079">
    <property type="entry name" value="Oxoprolinase-like"/>
</dbReference>
<keyword evidence="4" id="KW-1185">Reference proteome</keyword>
<dbReference type="InterPro" id="IPR043129">
    <property type="entry name" value="ATPase_NBD"/>
</dbReference>
<dbReference type="EMBL" id="JBEPLJ010000019">
    <property type="protein sequence ID" value="MET3588105.1"/>
    <property type="molecule type" value="Genomic_DNA"/>
</dbReference>
<name>A0ABV2HC26_9HYPH</name>
<dbReference type="Proteomes" id="UP001549031">
    <property type="component" value="Unassembled WGS sequence"/>
</dbReference>
<gene>
    <name evidence="3" type="ORF">ABID21_004238</name>
</gene>
<dbReference type="Pfam" id="PF01968">
    <property type="entry name" value="Hydantoinase_A"/>
    <property type="match status" value="1"/>
</dbReference>
<evidence type="ECO:0000259" key="1">
    <source>
        <dbReference type="Pfam" id="PF01968"/>
    </source>
</evidence>